<evidence type="ECO:0000256" key="11">
    <source>
        <dbReference type="ARBA" id="ARBA00023136"/>
    </source>
</evidence>
<protein>
    <recommendedName>
        <fullName evidence="4">Lipase chaperone</fullName>
    </recommendedName>
    <alternativeName>
        <fullName evidence="15">Lipase foldase</fullName>
    </alternativeName>
    <alternativeName>
        <fullName evidence="13">Lipase helper protein</fullName>
    </alternativeName>
    <alternativeName>
        <fullName evidence="14">Lipase modulator</fullName>
    </alternativeName>
</protein>
<dbReference type="InterPro" id="IPR004961">
    <property type="entry name" value="Lipase_chaperone"/>
</dbReference>
<keyword evidence="10" id="KW-0443">Lipid metabolism</keyword>
<accession>A0AAW9R3K0</accession>
<keyword evidence="7" id="KW-0812">Transmembrane</keyword>
<comment type="similarity">
    <text evidence="3">Belongs to the lipase chaperone family.</text>
</comment>
<evidence type="ECO:0000256" key="13">
    <source>
        <dbReference type="ARBA" id="ARBA00030948"/>
    </source>
</evidence>
<evidence type="ECO:0000256" key="15">
    <source>
        <dbReference type="ARBA" id="ARBA00033028"/>
    </source>
</evidence>
<dbReference type="Pfam" id="PF03280">
    <property type="entry name" value="Lipase_chap"/>
    <property type="match status" value="1"/>
</dbReference>
<keyword evidence="5" id="KW-1003">Cell membrane</keyword>
<evidence type="ECO:0000256" key="12">
    <source>
        <dbReference type="ARBA" id="ARBA00023186"/>
    </source>
</evidence>
<dbReference type="GO" id="GO:0016042">
    <property type="term" value="P:lipid catabolic process"/>
    <property type="evidence" value="ECO:0007669"/>
    <property type="project" value="UniProtKB-KW"/>
</dbReference>
<keyword evidence="17" id="KW-1185">Reference proteome</keyword>
<proteinExistence type="inferred from homology"/>
<evidence type="ECO:0000256" key="7">
    <source>
        <dbReference type="ARBA" id="ARBA00022692"/>
    </source>
</evidence>
<evidence type="ECO:0000256" key="10">
    <source>
        <dbReference type="ARBA" id="ARBA00023098"/>
    </source>
</evidence>
<comment type="function">
    <text evidence="1">May be involved in the folding of the extracellular lipase during its passage through the periplasm.</text>
</comment>
<evidence type="ECO:0000256" key="1">
    <source>
        <dbReference type="ARBA" id="ARBA00003280"/>
    </source>
</evidence>
<evidence type="ECO:0000313" key="16">
    <source>
        <dbReference type="EMBL" id="MEJ1248554.1"/>
    </source>
</evidence>
<dbReference type="AlphaFoldDB" id="A0AAW9R3K0"/>
<keyword evidence="12" id="KW-0143">Chaperone</keyword>
<keyword evidence="6" id="KW-0997">Cell inner membrane</keyword>
<dbReference type="Proteomes" id="UP001364472">
    <property type="component" value="Unassembled WGS sequence"/>
</dbReference>
<sequence>MRWRRSLPVAVVVIAGGLLLLRQAAPRAPVDALPGAPPLVAAEAHPLARPGRTTAEAAPPQAHATMPDLPETGLATLRERLAHSSLRGATPDGELTLDASGRVRPDRGLRRLFDHFLSLSGEFSLTEIRALVAERVRGTLGDAQVADVLRWFDRYCDLRIAEGAASAVDPQAYAAHLKTLRRRHLGDAVAQAWFGAEEAELDLALARLAVRDAPGVGPEERQQWLDELDQARADEVQEVLRGSLDASLAQAQAARFEAENADAARRHHERAALWGEDAALRLAQLDAQNADWAVRLQHYRTARAAMAAEPAAFDAWLQANFSAPEQRRIIALEAMGDGDP</sequence>
<reference evidence="16 17" key="1">
    <citation type="journal article" date="2016" name="Antonie Van Leeuwenhoek">
        <title>Denitratimonas tolerans gen. nov., sp. nov., a denitrifying bacterium isolated from a bioreactor for tannery wastewater treatment.</title>
        <authorList>
            <person name="Han S.I."/>
            <person name="Kim J.O."/>
            <person name="Lee Y.R."/>
            <person name="Ekpeghere K.I."/>
            <person name="Koh S.C."/>
            <person name="Whang K.S."/>
        </authorList>
    </citation>
    <scope>NUCLEOTIDE SEQUENCE [LARGE SCALE GENOMIC DNA]</scope>
    <source>
        <strain evidence="16 17">KACC 17565</strain>
    </source>
</reference>
<organism evidence="16 17">
    <name type="scientific">Denitratimonas tolerans</name>
    <dbReference type="NCBI Taxonomy" id="1338420"/>
    <lineage>
        <taxon>Bacteria</taxon>
        <taxon>Pseudomonadati</taxon>
        <taxon>Pseudomonadota</taxon>
        <taxon>Gammaproteobacteria</taxon>
        <taxon>Lysobacterales</taxon>
        <taxon>Lysobacteraceae</taxon>
        <taxon>Denitratimonas</taxon>
    </lineage>
</organism>
<dbReference type="RefSeq" id="WP_337334266.1">
    <property type="nucleotide sequence ID" value="NZ_JBBDHC010000002.1"/>
</dbReference>
<keyword evidence="11" id="KW-0472">Membrane</keyword>
<name>A0AAW9R3K0_9GAMM</name>
<comment type="caution">
    <text evidence="16">The sequence shown here is derived from an EMBL/GenBank/DDBJ whole genome shotgun (WGS) entry which is preliminary data.</text>
</comment>
<dbReference type="EMBL" id="JBBDHC010000002">
    <property type="protein sequence ID" value="MEJ1248554.1"/>
    <property type="molecule type" value="Genomic_DNA"/>
</dbReference>
<keyword evidence="9" id="KW-1133">Transmembrane helix</keyword>
<comment type="subcellular location">
    <subcellularLocation>
        <location evidence="2">Cell inner membrane</location>
        <topology evidence="2">Single-pass membrane protein</topology>
        <orientation evidence="2">Periplasmic side</orientation>
    </subcellularLocation>
</comment>
<keyword evidence="8" id="KW-0442">Lipid degradation</keyword>
<evidence type="ECO:0000256" key="9">
    <source>
        <dbReference type="ARBA" id="ARBA00022989"/>
    </source>
</evidence>
<gene>
    <name evidence="16" type="ORF">WB794_02515</name>
</gene>
<evidence type="ECO:0000256" key="3">
    <source>
        <dbReference type="ARBA" id="ARBA00010358"/>
    </source>
</evidence>
<evidence type="ECO:0000313" key="17">
    <source>
        <dbReference type="Proteomes" id="UP001364472"/>
    </source>
</evidence>
<evidence type="ECO:0000256" key="4">
    <source>
        <dbReference type="ARBA" id="ARBA00019692"/>
    </source>
</evidence>
<evidence type="ECO:0000256" key="2">
    <source>
        <dbReference type="ARBA" id="ARBA00004383"/>
    </source>
</evidence>
<dbReference type="GO" id="GO:0051082">
    <property type="term" value="F:unfolded protein binding"/>
    <property type="evidence" value="ECO:0007669"/>
    <property type="project" value="InterPro"/>
</dbReference>
<evidence type="ECO:0000256" key="5">
    <source>
        <dbReference type="ARBA" id="ARBA00022475"/>
    </source>
</evidence>
<evidence type="ECO:0000256" key="6">
    <source>
        <dbReference type="ARBA" id="ARBA00022519"/>
    </source>
</evidence>
<evidence type="ECO:0000256" key="14">
    <source>
        <dbReference type="ARBA" id="ARBA00031542"/>
    </source>
</evidence>
<dbReference type="GO" id="GO:0006457">
    <property type="term" value="P:protein folding"/>
    <property type="evidence" value="ECO:0007669"/>
    <property type="project" value="InterPro"/>
</dbReference>
<dbReference type="SUPFAM" id="SSF158855">
    <property type="entry name" value="Lipase chaperone-like"/>
    <property type="match status" value="1"/>
</dbReference>
<evidence type="ECO:0000256" key="8">
    <source>
        <dbReference type="ARBA" id="ARBA00022963"/>
    </source>
</evidence>
<dbReference type="GO" id="GO:0005886">
    <property type="term" value="C:plasma membrane"/>
    <property type="evidence" value="ECO:0007669"/>
    <property type="project" value="UniProtKB-SubCell"/>
</dbReference>